<feature type="signal peptide" evidence="1">
    <location>
        <begin position="1"/>
        <end position="18"/>
    </location>
</feature>
<evidence type="ECO:0000256" key="1">
    <source>
        <dbReference type="SAM" id="SignalP"/>
    </source>
</evidence>
<protein>
    <submittedName>
        <fullName evidence="2">Uncharacterized protein</fullName>
    </submittedName>
</protein>
<comment type="caution">
    <text evidence="2">The sequence shown here is derived from an EMBL/GenBank/DDBJ whole genome shotgun (WGS) entry which is preliminary data.</text>
</comment>
<keyword evidence="3" id="KW-1185">Reference proteome</keyword>
<accession>A0A423S9S8</accession>
<sequence length="880" mass="94914">MTTLSLFLLFSLSRFSSSSRPVLSLLSLSLSAALIFSLDLSLFSRHRSSSLVFLFLRHFCSLSLSISLHRLSPLLQLDSSALSLQTLSSLVRRASPFHLLLVSRFSSSVSRMHRRPSHLSSALLSAVFLPLIDSPSLSPSFSRSHLHASLSVSLFRFLPSLFSCLHDFASFLIVSVLPCLDPLVGSLLITLDVTPLSSLLPLPFSPSVCLSSRHLSVRSLCSLSLLSCSRRLSSLAVSRLSLISLCCSSHPSSLDLLSLVSLSLLPSLSLTSPPFCSVWSCPALLSSFFSSSCLPSSLSHSPLIYQLFLLHPLLATSAHSAPLPVFASSLLSRSSLPPLLLPVSHSLLVSALSPVAPLPHIFPSSISPPRLCLLSSSLFSASSLVSPSFFCLFLAFPLSLTSLSSLPWPLLPHLRPLLSILPFLLHPLFIAVCSPPPLTTPLPPPASSGQIPQWIVVHPPDEPPPFDPSHPPPVDGPPLLTVPLLRPGPGFEPPPRPCRCRWGLPAFSLLPSQLVSLLLHFPSFLPTSHVCSPHISLPLLEYSTYNLSLYSYLSLPHSLTFYHYRPTIPLPRYLLFCGRSASASADLSPLWLRLSLSPCFLSFLVPPFRAAVVRPLTRHSHPSPQKTFPCSRLSPPLPPIACPPSHLFPLMYSPSRSDFLPPRPFPCPLSVPPSLLLPFPSAPCSSSYLCSLSPSHLPLSALSRLSDPSLSPNPFPSLVVSRPFPLLPSPPSPPSVGLTSLLLSPVLPPARRFPTSLALTFRASLASPSHPSVPLSPPSMPCASPPATPFSVPISPSSPQDPSRLLPVLPPRTFRDPLFTLLASSSATFTAYFPRALLTFPSSVSLFLPATVMALEEPSYGLFRSPPYRNAVTNPGMQEG</sequence>
<keyword evidence="1" id="KW-0732">Signal</keyword>
<organism evidence="2 3">
    <name type="scientific">Penaeus vannamei</name>
    <name type="common">Whiteleg shrimp</name>
    <name type="synonym">Litopenaeus vannamei</name>
    <dbReference type="NCBI Taxonomy" id="6689"/>
    <lineage>
        <taxon>Eukaryota</taxon>
        <taxon>Metazoa</taxon>
        <taxon>Ecdysozoa</taxon>
        <taxon>Arthropoda</taxon>
        <taxon>Crustacea</taxon>
        <taxon>Multicrustacea</taxon>
        <taxon>Malacostraca</taxon>
        <taxon>Eumalacostraca</taxon>
        <taxon>Eucarida</taxon>
        <taxon>Decapoda</taxon>
        <taxon>Dendrobranchiata</taxon>
        <taxon>Penaeoidea</taxon>
        <taxon>Penaeidae</taxon>
        <taxon>Penaeus</taxon>
    </lineage>
</organism>
<reference evidence="2 3" key="1">
    <citation type="submission" date="2018-04" db="EMBL/GenBank/DDBJ databases">
        <authorList>
            <person name="Zhang X."/>
            <person name="Yuan J."/>
            <person name="Li F."/>
            <person name="Xiang J."/>
        </authorList>
    </citation>
    <scope>NUCLEOTIDE SEQUENCE [LARGE SCALE GENOMIC DNA]</scope>
    <source>
        <tissue evidence="2">Muscle</tissue>
    </source>
</reference>
<proteinExistence type="predicted"/>
<reference evidence="2 3" key="2">
    <citation type="submission" date="2019-01" db="EMBL/GenBank/DDBJ databases">
        <title>The decoding of complex shrimp genome reveals the adaptation for benthos swimmer, frequently molting mechanism and breeding impact on genome.</title>
        <authorList>
            <person name="Sun Y."/>
            <person name="Gao Y."/>
            <person name="Yu Y."/>
        </authorList>
    </citation>
    <scope>NUCLEOTIDE SEQUENCE [LARGE SCALE GENOMIC DNA]</scope>
    <source>
        <tissue evidence="2">Muscle</tissue>
    </source>
</reference>
<dbReference type="Proteomes" id="UP000283509">
    <property type="component" value="Unassembled WGS sequence"/>
</dbReference>
<evidence type="ECO:0000313" key="3">
    <source>
        <dbReference type="Proteomes" id="UP000283509"/>
    </source>
</evidence>
<gene>
    <name evidence="2" type="ORF">C7M84_021308</name>
</gene>
<evidence type="ECO:0000313" key="2">
    <source>
        <dbReference type="EMBL" id="ROT60974.1"/>
    </source>
</evidence>
<dbReference type="EMBL" id="QCYY01004451">
    <property type="protein sequence ID" value="ROT60974.1"/>
    <property type="molecule type" value="Genomic_DNA"/>
</dbReference>
<feature type="chain" id="PRO_5018975802" evidence="1">
    <location>
        <begin position="19"/>
        <end position="880"/>
    </location>
</feature>
<dbReference type="AlphaFoldDB" id="A0A423S9S8"/>
<name>A0A423S9S8_PENVA</name>